<organism evidence="1 2">
    <name type="scientific">Spirosoma flavum</name>
    <dbReference type="NCBI Taxonomy" id="2048557"/>
    <lineage>
        <taxon>Bacteria</taxon>
        <taxon>Pseudomonadati</taxon>
        <taxon>Bacteroidota</taxon>
        <taxon>Cytophagia</taxon>
        <taxon>Cytophagales</taxon>
        <taxon>Cytophagaceae</taxon>
        <taxon>Spirosoma</taxon>
    </lineage>
</organism>
<accession>A0ABW6AFI1</accession>
<dbReference type="SUPFAM" id="SSF52266">
    <property type="entry name" value="SGNH hydrolase"/>
    <property type="match status" value="1"/>
</dbReference>
<keyword evidence="2" id="KW-1185">Reference proteome</keyword>
<evidence type="ECO:0000313" key="2">
    <source>
        <dbReference type="Proteomes" id="UP001597512"/>
    </source>
</evidence>
<dbReference type="InterPro" id="IPR036514">
    <property type="entry name" value="SGNH_hydro_sf"/>
</dbReference>
<dbReference type="Gene3D" id="3.40.50.1110">
    <property type="entry name" value="SGNH hydrolase"/>
    <property type="match status" value="1"/>
</dbReference>
<comment type="caution">
    <text evidence="1">The sequence shown here is derived from an EMBL/GenBank/DDBJ whole genome shotgun (WGS) entry which is preliminary data.</text>
</comment>
<proteinExistence type="predicted"/>
<reference evidence="2" key="1">
    <citation type="journal article" date="2019" name="Int. J. Syst. Evol. Microbiol.">
        <title>The Global Catalogue of Microorganisms (GCM) 10K type strain sequencing project: providing services to taxonomists for standard genome sequencing and annotation.</title>
        <authorList>
            <consortium name="The Broad Institute Genomics Platform"/>
            <consortium name="The Broad Institute Genome Sequencing Center for Infectious Disease"/>
            <person name="Wu L."/>
            <person name="Ma J."/>
        </authorList>
    </citation>
    <scope>NUCLEOTIDE SEQUENCE [LARGE SCALE GENOMIC DNA]</scope>
    <source>
        <strain evidence="2">KCTC 52490</strain>
    </source>
</reference>
<protein>
    <recommendedName>
        <fullName evidence="3">SGNH/GDSL hydrolase family protein</fullName>
    </recommendedName>
</protein>
<evidence type="ECO:0008006" key="3">
    <source>
        <dbReference type="Google" id="ProtNLM"/>
    </source>
</evidence>
<name>A0ABW6AFI1_9BACT</name>
<evidence type="ECO:0000313" key="1">
    <source>
        <dbReference type="EMBL" id="MFD2934179.1"/>
    </source>
</evidence>
<gene>
    <name evidence="1" type="ORF">ACFS25_10325</name>
</gene>
<dbReference type="Proteomes" id="UP001597512">
    <property type="component" value="Unassembled WGS sequence"/>
</dbReference>
<sequence>MKKSKYILLLIIFILILTELATRYYGLHQYPLFIESKEFEYIHKPNQVTKIYRNDFMTNEYSMRSKSINKNDTSVVLLIGDSILNGGNTIDQDDLASTLLENNLNKKLGRNIRVLNISSYTWGPDNIYAYLKKYGTFSADLIVYICNSGDAYDPMTFEKIVDVSDTHPGKNYKFGTIKLIKKGLNAFKNIFAKKVETQEVDTQKLSSGFSNLDSLANKLNIPLLIYMHPDIQETTNGQYNKKGKLIIDFYTGRNRKIISELDLAIKKEYYKDDIHFNTKGQLFMSDNLFQPIYNSVKHL</sequence>
<dbReference type="RefSeq" id="WP_381499601.1">
    <property type="nucleotide sequence ID" value="NZ_JBHUOM010000002.1"/>
</dbReference>
<dbReference type="EMBL" id="JBHUOM010000002">
    <property type="protein sequence ID" value="MFD2934179.1"/>
    <property type="molecule type" value="Genomic_DNA"/>
</dbReference>